<sequence length="356" mass="38946">ADSTLRIYDHGVRTYLDFCLREQIPADRILPADETVLAAFAATFAGRKSGSAAKNAVAAVRAWHLAQGFQWSVSPQVQQVIAGVQNLAPASSVRPPRPPITPQLLHILHQCLDLQRSFDRAVFAAALVAFWGQCRLGDFLPGSITVFERSRDPTFKHYFPARSHFRPSRRDPRSHIIFLPSTKTHQRDGESVILTEQVAPLDPSIAVRAILPAGLVSDSTVLHTQGRVLALSAGAFMTRCNEVWRLAGESTFTGHSFRIGGTTTFLVNGVPPDVVKAMGRWSSDAFLRYWRELESLAPEHAAHMPVGEGFTNTLGSQLRTSGLGGRAGTRVRRRERRLGPSGLGGESTTRLLATRG</sequence>
<evidence type="ECO:0008006" key="6">
    <source>
        <dbReference type="Google" id="ProtNLM"/>
    </source>
</evidence>
<evidence type="ECO:0000313" key="4">
    <source>
        <dbReference type="EMBL" id="KZS88487.1"/>
    </source>
</evidence>
<evidence type="ECO:0000256" key="2">
    <source>
        <dbReference type="ARBA" id="ARBA00023172"/>
    </source>
</evidence>
<dbReference type="STRING" id="1314777.A0A164P8Y2"/>
<keyword evidence="1" id="KW-0238">DNA-binding</keyword>
<dbReference type="InterPro" id="IPR013762">
    <property type="entry name" value="Integrase-like_cat_sf"/>
</dbReference>
<dbReference type="InterPro" id="IPR010998">
    <property type="entry name" value="Integrase_recombinase_N"/>
</dbReference>
<dbReference type="Gene3D" id="1.10.443.10">
    <property type="entry name" value="Intergrase catalytic core"/>
    <property type="match status" value="1"/>
</dbReference>
<dbReference type="AlphaFoldDB" id="A0A164P8Y2"/>
<dbReference type="GO" id="GO:0003677">
    <property type="term" value="F:DNA binding"/>
    <property type="evidence" value="ECO:0007669"/>
    <property type="project" value="UniProtKB-KW"/>
</dbReference>
<keyword evidence="5" id="KW-1185">Reference proteome</keyword>
<dbReference type="PANTHER" id="PTHR34605">
    <property type="entry name" value="PHAGE_INTEGRASE DOMAIN-CONTAINING PROTEIN"/>
    <property type="match status" value="1"/>
</dbReference>
<evidence type="ECO:0000256" key="1">
    <source>
        <dbReference type="ARBA" id="ARBA00023125"/>
    </source>
</evidence>
<dbReference type="Gene3D" id="1.10.150.130">
    <property type="match status" value="1"/>
</dbReference>
<dbReference type="Proteomes" id="UP000076722">
    <property type="component" value="Unassembled WGS sequence"/>
</dbReference>
<dbReference type="GO" id="GO:0015074">
    <property type="term" value="P:DNA integration"/>
    <property type="evidence" value="ECO:0007669"/>
    <property type="project" value="InterPro"/>
</dbReference>
<evidence type="ECO:0000313" key="5">
    <source>
        <dbReference type="Proteomes" id="UP000076722"/>
    </source>
</evidence>
<feature type="non-terminal residue" evidence="4">
    <location>
        <position position="1"/>
    </location>
</feature>
<dbReference type="EMBL" id="KV419436">
    <property type="protein sequence ID" value="KZS88487.1"/>
    <property type="molecule type" value="Genomic_DNA"/>
</dbReference>
<accession>A0A164P8Y2</accession>
<organism evidence="4 5">
    <name type="scientific">Sistotremastrum niveocremeum HHB9708</name>
    <dbReference type="NCBI Taxonomy" id="1314777"/>
    <lineage>
        <taxon>Eukaryota</taxon>
        <taxon>Fungi</taxon>
        <taxon>Dikarya</taxon>
        <taxon>Basidiomycota</taxon>
        <taxon>Agaricomycotina</taxon>
        <taxon>Agaricomycetes</taxon>
        <taxon>Sistotremastrales</taxon>
        <taxon>Sistotremastraceae</taxon>
        <taxon>Sertulicium</taxon>
        <taxon>Sertulicium niveocremeum</taxon>
    </lineage>
</organism>
<dbReference type="InterPro" id="IPR052925">
    <property type="entry name" value="Phage_Integrase-like_Recomb"/>
</dbReference>
<reference evidence="4 5" key="1">
    <citation type="journal article" date="2016" name="Mol. Biol. Evol.">
        <title>Comparative Genomics of Early-Diverging Mushroom-Forming Fungi Provides Insights into the Origins of Lignocellulose Decay Capabilities.</title>
        <authorList>
            <person name="Nagy L.G."/>
            <person name="Riley R."/>
            <person name="Tritt A."/>
            <person name="Adam C."/>
            <person name="Daum C."/>
            <person name="Floudas D."/>
            <person name="Sun H."/>
            <person name="Yadav J.S."/>
            <person name="Pangilinan J."/>
            <person name="Larsson K.H."/>
            <person name="Matsuura K."/>
            <person name="Barry K."/>
            <person name="Labutti K."/>
            <person name="Kuo R."/>
            <person name="Ohm R.A."/>
            <person name="Bhattacharya S.S."/>
            <person name="Shirouzu T."/>
            <person name="Yoshinaga Y."/>
            <person name="Martin F.M."/>
            <person name="Grigoriev I.V."/>
            <person name="Hibbett D.S."/>
        </authorList>
    </citation>
    <scope>NUCLEOTIDE SEQUENCE [LARGE SCALE GENOMIC DNA]</scope>
    <source>
        <strain evidence="4 5">HHB9708</strain>
    </source>
</reference>
<dbReference type="GO" id="GO:0006310">
    <property type="term" value="P:DNA recombination"/>
    <property type="evidence" value="ECO:0007669"/>
    <property type="project" value="UniProtKB-KW"/>
</dbReference>
<feature type="compositionally biased region" description="Polar residues" evidence="3">
    <location>
        <begin position="346"/>
        <end position="356"/>
    </location>
</feature>
<dbReference type="SUPFAM" id="SSF56349">
    <property type="entry name" value="DNA breaking-rejoining enzymes"/>
    <property type="match status" value="1"/>
</dbReference>
<dbReference type="InterPro" id="IPR011010">
    <property type="entry name" value="DNA_brk_join_enz"/>
</dbReference>
<protein>
    <recommendedName>
        <fullName evidence="6">DNA breaking-rejoining enzyme</fullName>
    </recommendedName>
</protein>
<gene>
    <name evidence="4" type="ORF">SISNIDRAFT_418124</name>
</gene>
<dbReference type="OrthoDB" id="3254696at2759"/>
<evidence type="ECO:0000256" key="3">
    <source>
        <dbReference type="SAM" id="MobiDB-lite"/>
    </source>
</evidence>
<keyword evidence="2" id="KW-0233">DNA recombination</keyword>
<name>A0A164P8Y2_9AGAM</name>
<dbReference type="SUPFAM" id="SSF47823">
    <property type="entry name" value="lambda integrase-like, N-terminal domain"/>
    <property type="match status" value="1"/>
</dbReference>
<proteinExistence type="predicted"/>
<dbReference type="PANTHER" id="PTHR34605:SF3">
    <property type="entry name" value="P CELL-TYPE AGGLUTINATION PROTEIN MAP4-LIKE-RELATED"/>
    <property type="match status" value="1"/>
</dbReference>
<feature type="region of interest" description="Disordered" evidence="3">
    <location>
        <begin position="315"/>
        <end position="356"/>
    </location>
</feature>